<evidence type="ECO:0000313" key="3">
    <source>
        <dbReference type="Proteomes" id="UP001501842"/>
    </source>
</evidence>
<sequence length="136" mass="14771">MEEGRKLEGGNEGVQQRDGGEWRRAYAETMAAGAREYADVIERLGELGLPASFTQTGGMCAAIEVTLEAGAYLLITDAEDTLSWSRAEHEGWAVGLYLDDRMSDGGVERFAATEESDIDALTNLVIEVLRGRNDLA</sequence>
<name>A0ABN3UKH0_9ACTN</name>
<proteinExistence type="predicted"/>
<evidence type="ECO:0008006" key="4">
    <source>
        <dbReference type="Google" id="ProtNLM"/>
    </source>
</evidence>
<comment type="caution">
    <text evidence="2">The sequence shown here is derived from an EMBL/GenBank/DDBJ whole genome shotgun (WGS) entry which is preliminary data.</text>
</comment>
<accession>A0ABN3UKH0</accession>
<reference evidence="2 3" key="1">
    <citation type="journal article" date="2019" name="Int. J. Syst. Evol. Microbiol.">
        <title>The Global Catalogue of Microorganisms (GCM) 10K type strain sequencing project: providing services to taxonomists for standard genome sequencing and annotation.</title>
        <authorList>
            <consortium name="The Broad Institute Genomics Platform"/>
            <consortium name="The Broad Institute Genome Sequencing Center for Infectious Disease"/>
            <person name="Wu L."/>
            <person name="Ma J."/>
        </authorList>
    </citation>
    <scope>NUCLEOTIDE SEQUENCE [LARGE SCALE GENOMIC DNA]</scope>
    <source>
        <strain evidence="2 3">JCM 8201</strain>
    </source>
</reference>
<dbReference type="EMBL" id="BAAATZ010000029">
    <property type="protein sequence ID" value="GAA2734099.1"/>
    <property type="molecule type" value="Genomic_DNA"/>
</dbReference>
<evidence type="ECO:0000256" key="1">
    <source>
        <dbReference type="SAM" id="MobiDB-lite"/>
    </source>
</evidence>
<feature type="region of interest" description="Disordered" evidence="1">
    <location>
        <begin position="1"/>
        <end position="21"/>
    </location>
</feature>
<evidence type="ECO:0000313" key="2">
    <source>
        <dbReference type="EMBL" id="GAA2734099.1"/>
    </source>
</evidence>
<dbReference type="Proteomes" id="UP001501842">
    <property type="component" value="Unassembled WGS sequence"/>
</dbReference>
<keyword evidence="3" id="KW-1185">Reference proteome</keyword>
<gene>
    <name evidence="2" type="ORF">GCM10010439_55640</name>
</gene>
<protein>
    <recommendedName>
        <fullName evidence="4">DUF5753 domain-containing protein</fullName>
    </recommendedName>
</protein>
<organism evidence="2 3">
    <name type="scientific">Actinocorallia aurantiaca</name>
    <dbReference type="NCBI Taxonomy" id="46204"/>
    <lineage>
        <taxon>Bacteria</taxon>
        <taxon>Bacillati</taxon>
        <taxon>Actinomycetota</taxon>
        <taxon>Actinomycetes</taxon>
        <taxon>Streptosporangiales</taxon>
        <taxon>Thermomonosporaceae</taxon>
        <taxon>Actinocorallia</taxon>
    </lineage>
</organism>
<dbReference type="RefSeq" id="WP_344454488.1">
    <property type="nucleotide sequence ID" value="NZ_BAAATZ010000029.1"/>
</dbReference>